<name>A0A9P7KD38_9AGAR</name>
<dbReference type="Gene3D" id="3.10.129.10">
    <property type="entry name" value="Hotdog Thioesterase"/>
    <property type="match status" value="1"/>
</dbReference>
<gene>
    <name evidence="1" type="ORF">DXG03_007641</name>
</gene>
<reference evidence="1" key="1">
    <citation type="submission" date="2020-07" db="EMBL/GenBank/DDBJ databases">
        <authorList>
            <person name="Nieuwenhuis M."/>
            <person name="Van De Peppel L.J.J."/>
        </authorList>
    </citation>
    <scope>NUCLEOTIDE SEQUENCE</scope>
    <source>
        <strain evidence="1">AP01</strain>
        <tissue evidence="1">Mycelium</tissue>
    </source>
</reference>
<keyword evidence="2" id="KW-1185">Reference proteome</keyword>
<proteinExistence type="predicted"/>
<dbReference type="Proteomes" id="UP000775547">
    <property type="component" value="Unassembled WGS sequence"/>
</dbReference>
<sequence>MTTEDIDIDRISGNAPDDVKAVVADTSVFFVLARNIEGVNGPIFGEAITKRLVVTEVSVDKKIEEPSRMEGRVVCELTVEDGEETPSLCVNDVAYGWGESTDMVNGGGKIHGGCSAFLIDVSGTLPIVV</sequence>
<accession>A0A9P7KD38</accession>
<protein>
    <submittedName>
        <fullName evidence="1">Uncharacterized protein</fullName>
    </submittedName>
</protein>
<dbReference type="AlphaFoldDB" id="A0A9P7KD38"/>
<evidence type="ECO:0000313" key="1">
    <source>
        <dbReference type="EMBL" id="KAG5644819.1"/>
    </source>
</evidence>
<dbReference type="OrthoDB" id="2831072at2759"/>
<reference evidence="1" key="2">
    <citation type="submission" date="2021-10" db="EMBL/GenBank/DDBJ databases">
        <title>Phylogenomics reveals ancestral predisposition of the termite-cultivated fungus Termitomyces towards a domesticated lifestyle.</title>
        <authorList>
            <person name="Auxier B."/>
            <person name="Grum-Grzhimaylo A."/>
            <person name="Cardenas M.E."/>
            <person name="Lodge J.D."/>
            <person name="Laessoe T."/>
            <person name="Pedersen O."/>
            <person name="Smith M.E."/>
            <person name="Kuyper T.W."/>
            <person name="Franco-Molano E.A."/>
            <person name="Baroni T.J."/>
            <person name="Aanen D.K."/>
        </authorList>
    </citation>
    <scope>NUCLEOTIDE SEQUENCE</scope>
    <source>
        <strain evidence="1">AP01</strain>
        <tissue evidence="1">Mycelium</tissue>
    </source>
</reference>
<dbReference type="EMBL" id="JABCKV010000058">
    <property type="protein sequence ID" value="KAG5644819.1"/>
    <property type="molecule type" value="Genomic_DNA"/>
</dbReference>
<comment type="caution">
    <text evidence="1">The sequence shown here is derived from an EMBL/GenBank/DDBJ whole genome shotgun (WGS) entry which is preliminary data.</text>
</comment>
<evidence type="ECO:0000313" key="2">
    <source>
        <dbReference type="Proteomes" id="UP000775547"/>
    </source>
</evidence>
<organism evidence="1 2">
    <name type="scientific">Asterophora parasitica</name>
    <dbReference type="NCBI Taxonomy" id="117018"/>
    <lineage>
        <taxon>Eukaryota</taxon>
        <taxon>Fungi</taxon>
        <taxon>Dikarya</taxon>
        <taxon>Basidiomycota</taxon>
        <taxon>Agaricomycotina</taxon>
        <taxon>Agaricomycetes</taxon>
        <taxon>Agaricomycetidae</taxon>
        <taxon>Agaricales</taxon>
        <taxon>Tricholomatineae</taxon>
        <taxon>Lyophyllaceae</taxon>
        <taxon>Asterophora</taxon>
    </lineage>
</organism>